<name>A0A7J7CVZ7_TRIWF</name>
<evidence type="ECO:0000313" key="3">
    <source>
        <dbReference type="EMBL" id="KAF5738188.1"/>
    </source>
</evidence>
<proteinExistence type="predicted"/>
<gene>
    <name evidence="3" type="ORF">HS088_TW13G01084</name>
</gene>
<comment type="caution">
    <text evidence="3">The sequence shown here is derived from an EMBL/GenBank/DDBJ whole genome shotgun (WGS) entry which is preliminary data.</text>
</comment>
<feature type="region of interest" description="Disordered" evidence="1">
    <location>
        <begin position="1334"/>
        <end position="1366"/>
    </location>
</feature>
<dbReference type="OrthoDB" id="428159at2759"/>
<dbReference type="GO" id="GO:0045053">
    <property type="term" value="P:protein retention in Golgi apparatus"/>
    <property type="evidence" value="ECO:0007669"/>
    <property type="project" value="TreeGrafter"/>
</dbReference>
<keyword evidence="4" id="KW-1185">Reference proteome</keyword>
<accession>A0A7J7CVZ7</accession>
<evidence type="ECO:0000259" key="2">
    <source>
        <dbReference type="Pfam" id="PF25036"/>
    </source>
</evidence>
<organism evidence="3 4">
    <name type="scientific">Tripterygium wilfordii</name>
    <name type="common">Thunder God vine</name>
    <dbReference type="NCBI Taxonomy" id="458696"/>
    <lineage>
        <taxon>Eukaryota</taxon>
        <taxon>Viridiplantae</taxon>
        <taxon>Streptophyta</taxon>
        <taxon>Embryophyta</taxon>
        <taxon>Tracheophyta</taxon>
        <taxon>Spermatophyta</taxon>
        <taxon>Magnoliopsida</taxon>
        <taxon>eudicotyledons</taxon>
        <taxon>Gunneridae</taxon>
        <taxon>Pentapetalae</taxon>
        <taxon>rosids</taxon>
        <taxon>fabids</taxon>
        <taxon>Celastrales</taxon>
        <taxon>Celastraceae</taxon>
        <taxon>Tripterygium</taxon>
    </lineage>
</organism>
<dbReference type="InterPro" id="IPR009543">
    <property type="entry name" value="VPS13_VAB"/>
</dbReference>
<dbReference type="Proteomes" id="UP000593562">
    <property type="component" value="Unassembled WGS sequence"/>
</dbReference>
<dbReference type="Pfam" id="PF25036">
    <property type="entry name" value="VPS13_VAB"/>
    <property type="match status" value="1"/>
</dbReference>
<dbReference type="GO" id="GO:0006623">
    <property type="term" value="P:protein targeting to vacuole"/>
    <property type="evidence" value="ECO:0007669"/>
    <property type="project" value="TreeGrafter"/>
</dbReference>
<dbReference type="InParanoid" id="A0A7J7CVZ7"/>
<dbReference type="PANTHER" id="PTHR16166">
    <property type="entry name" value="VACUOLAR PROTEIN SORTING-ASSOCIATED PROTEIN VPS13"/>
    <property type="match status" value="1"/>
</dbReference>
<protein>
    <recommendedName>
        <fullName evidence="2">Vacuolar protein sorting-associated protein 13 VPS13 adaptor binding domain-containing protein</fullName>
    </recommendedName>
</protein>
<dbReference type="PANTHER" id="PTHR16166:SF130">
    <property type="entry name" value="PROTEIN SORTING-ASSOCIATED PROTEIN, PUTATIVE (DUF1162)-RELATED"/>
    <property type="match status" value="1"/>
</dbReference>
<feature type="domain" description="Vacuolar protein sorting-associated protein 13 VPS13 adaptor binding" evidence="2">
    <location>
        <begin position="2087"/>
        <end position="2506"/>
    </location>
</feature>
<sequence>MVFNIIHSAVYRRLVSLLQPLLEEEPELELNLGFINSYATARNLRFNTSALNGLFEEPARFSLVELTVEEFTVHFSNWSFPAFSIDVVGVNVTIEAVESSKEERRERNSSDAADLMKKTLSEIDPEGGLLHDILERILATGTTKNWFKTSFWTLILNHCYLQMLNITIKMRFPIDESSACFWDIKELKAKSQDFANGCLFGGLAASLFLPLKESLFVIDCTGFEFGYAKKNYMKHVLASRDLFTCIKLNDLQPGNYGLHVPELDLSFSPEDLSVLTSFVKLTSKEVKFARSGRQLWKLAANRMGCVTRLTLHKLVGMICLWLRYVHAYQDLLSLVGYSSVPLLQKSTVKMSRDRKNFSAAKHKWDVFSNIEKELPAESIAQARRVARHRAVTNIQNNEDNYEEFISKSYFEVICTILLPLVYMWKVICLVFRSILRCILSKIYSAQEPKFGKLFGVFSESCQQHCFLNLGRFSITLSPPNTGQNANEEVRSHTQISDSSFFSFRLSIDPIMLTYVEENFEQSLSISFGQMNVSSSSVTEAFNLESGSKKRQQKRRGNNFKTILWGEPAERFPSQTSEGNGAGHSEGTHVPFLKDNLEDMWLRWERACLKLKNSGMEYSVLPFFLCEVKNSLTHPEFDNTDSGFCKCILTLGKLNLALERSSILSIALLAGQIQHSLDWTKCYGRASVLSHPPQSPEDQKGIGWDMQHDLYANQMKMAFLRMLPEKHIQFCMFVVGPCIQMSMGKARFSGGNEDENNVIHQSDFHLVFDVHNVEVVIQPTSKSGFKSSIGSREYYDAGSDCFRLQEPEIIHIPKSDNEKYSSQGWISLLFYLRTNGLDAYSGVSADRRQSHFFEMKPLSIQLSSFREYAHSFCSTVIAYSAALFGTAMGFTFISYMDELYGSLQVVAGLFSDTFDALHKFDSTGYVPSEELTRPSMFTEPAKDERSAIKEPLISHSTLFSINGSLKLKSADVILHKSKISIKVERTEDYDALTGKNLVAGDDWPSCGMWVSVEQTCAELSIGEGKMEILLHSSGIQSVIFRDEDHMGKSFDHSVIKVLLRQSHNCLYEISLSCCTITVSACLVSPPNVSSSGSLSNILGISTSQGSTSDVVENFPLITQSENSPALLSSFVHQIGFASNTSSLATDYWMLVNVTLGEVFAASCLLKNVLLGAHQTNKLLSSLSVRRNFQSISWQIKGGFLFLEVTALAIFRQFLTAYLLRITDLLSAVRSAAKHTQKTGGQGQEALNKTGQATWELLENLNVDVSQFSFVLLGQGESGGVVELVAEVDGHINLESTEVGRKFIFDLSRLSICSQALPEEVGVEIQMPQFSSVASNELSPHSASGVKDRSEVVNDGSSTGHEEKYPLKNCTSEVSHSSDRNHLLKHLGASIVVEQPKSDHLVINQVWVGSGSVSGFDTILSLSEIRMFLSIVSFFAKASGKDNTSQVKKRQLPSNERIDSSKDVVPNGALVVIQDVHQHMYFTVEGEANNYSLVGSVHYSLAGEKALFRVKHHTQRIWKSSVLWFSLSSLYAKSASGEPLRLNCHPGSGFLYISGTDDSGRSLWRILSCETEGYKGDINWEPYNQWIKDTFYLVNKKNDCAVAFVDGIPEFVKKPGHPFKFKVFNDLTQFHDLVMPCRHSARASRTGMHFSGENEDRNSGQMGTLLCVEISIDNVALTIVDEFSDTRERFPLLRGSISDIQLHVQILSTKTRIVSTSRVLLNYFDSQINMWRELVHPVEFCLFYRYRFQVHGSQVDLRGVPLHFYCRSKGLDISITELSLDVLLFTIGKLNLAGPFSVKSSKILANCCKVENQSGLNLLCYIDDKQSVTISRNQSASISLRNSVSAKRPEDTTSAVMIKLSDLGSLSTSAIQLSLLEARALAWRTRIMSLQGSGTYPGPFVVVDILRKYEDVLSIVVSPLIRIHNETKFSMELRFRRPEQNGDAVASVSLKAGDTIDDSMATFGAIGLSGGLKKALLSLSVGNFLFSFRPEIKDGLFNSVEWSDELKGGKAVRISGILDKLSYEVRRALSGESVKHSLSTAHCTLKSKAGNDTNMHFLIQSTQRNVPMVQPDKSGNRIESSPIALQEQREIFLLPTVRVSNLLRSDIYVVLTETDVSATISSDDARNQAVMAYGSTVDFYANPAMLYFTVTLTAFSSSCKPVSSGDWVKKLGKRKSDVSYLDIDLDFGGGKYFASLRLSRGERGLLEAAIYTPYSLKNETDLFLYIFAPNQRPLSRDEAEKIGSSIPPELGLYLPPESARTWFLKSHKVLLKLLDDRAFETRLDLDALSGLTEISLEIDEGSEGRYVTKLGMSLEPILSKVMVPSQTVTMVPRHVVLNESVESIIVRQCYLQDEMSSMISIGSKQGKTLRLQDGINKRREFSLFENLIRKHRNDGDSSLIYIQFRWNESDFGWSGPVCIASLGHFFLKFRRQPNEMKALESSKTEFAAVHVVEEGSTLVVHFHKPPNISLPYRIENHLNDVSLTFYQKDSAEQEVLRSGNTVFYAWDDMNLPRKLVVLINGMNFLREINLDKVRSWKSFLKRNQKLGIASHLLLEKKVRDHGTNQFDSSNVARVGYEVYAEGTTRVLRICEFSDIQKGDKGFQSFAKFELRVPHLGFHLLEHAKQDANESEESYYAPIVSARLGDITLDSLFTDHQIYNKIDVESININPKWKGAPFASMLRRRQLDSNNSNACMLKFVFILLSTNSNVRQVKFSSIALQPVDLNLDEETLMKIASFWRTSLGDSNSPSQQYYFDHFEVLPVKIIAKFLPVDSYLSYNSAQETLRSLLHSVVKVPPVKNMVVELNGVLVTHALITIHELCIRCARHYSWYAMRAIYIAKGSPLLPPAFASIFDDLASSSLDVFFDPSRSLLNLPGFTLGTFKFISRGIHGKGLSGTKRYFGDLGKTLQAAGSNVLFAAVTEVSDTVLRRAETSGFDGMLSGFRQGILKLAMEPSLLGTALMEGGPDRKIKLDRSPGVDELYIEGYLQAMLDALYRQEYLRVRVIDDQVFLKNLPPNSALIDEIMDRVKGFLVSKALLKGDSSTSHPLHHLRGENEWKLVPTVLTLFEHLFVSFTIRKLRQQTSKLVARIKWDKRTEDDNSKAIVPAQPPGEHKVNFIWKWGIGKFVLSGVLAYIDGRLCRRIPNTVARRIVSGFVLSFLDKNDNE</sequence>
<evidence type="ECO:0000313" key="4">
    <source>
        <dbReference type="Proteomes" id="UP000593562"/>
    </source>
</evidence>
<dbReference type="FunCoup" id="A0A7J7CVZ7">
    <property type="interactions" value="1274"/>
</dbReference>
<dbReference type="InterPro" id="IPR026847">
    <property type="entry name" value="VPS13"/>
</dbReference>
<dbReference type="EMBL" id="JAAARO010000013">
    <property type="protein sequence ID" value="KAF5738188.1"/>
    <property type="molecule type" value="Genomic_DNA"/>
</dbReference>
<evidence type="ECO:0000256" key="1">
    <source>
        <dbReference type="SAM" id="MobiDB-lite"/>
    </source>
</evidence>
<reference evidence="3 4" key="1">
    <citation type="journal article" date="2020" name="Nat. Commun.">
        <title>Genome of Tripterygium wilfordii and identification of cytochrome P450 involved in triptolide biosynthesis.</title>
        <authorList>
            <person name="Tu L."/>
            <person name="Su P."/>
            <person name="Zhang Z."/>
            <person name="Gao L."/>
            <person name="Wang J."/>
            <person name="Hu T."/>
            <person name="Zhou J."/>
            <person name="Zhang Y."/>
            <person name="Zhao Y."/>
            <person name="Liu Y."/>
            <person name="Song Y."/>
            <person name="Tong Y."/>
            <person name="Lu Y."/>
            <person name="Yang J."/>
            <person name="Xu C."/>
            <person name="Jia M."/>
            <person name="Peters R.J."/>
            <person name="Huang L."/>
            <person name="Gao W."/>
        </authorList>
    </citation>
    <scope>NUCLEOTIDE SEQUENCE [LARGE SCALE GENOMIC DNA]</scope>
    <source>
        <strain evidence="4">cv. XIE 37</strain>
        <tissue evidence="3">Leaf</tissue>
    </source>
</reference>